<dbReference type="EMBL" id="ML179353">
    <property type="protein sequence ID" value="THU89900.1"/>
    <property type="molecule type" value="Genomic_DNA"/>
</dbReference>
<feature type="coiled-coil region" evidence="1">
    <location>
        <begin position="70"/>
        <end position="104"/>
    </location>
</feature>
<evidence type="ECO:0000313" key="4">
    <source>
        <dbReference type="EMBL" id="THU89900.1"/>
    </source>
</evidence>
<feature type="compositionally biased region" description="Polar residues" evidence="2">
    <location>
        <begin position="450"/>
        <end position="470"/>
    </location>
</feature>
<feature type="region of interest" description="Disordered" evidence="2">
    <location>
        <begin position="354"/>
        <end position="402"/>
    </location>
</feature>
<reference evidence="4 5" key="1">
    <citation type="journal article" date="2019" name="Nat. Ecol. Evol.">
        <title>Megaphylogeny resolves global patterns of mushroom evolution.</title>
        <authorList>
            <person name="Varga T."/>
            <person name="Krizsan K."/>
            <person name="Foldi C."/>
            <person name="Dima B."/>
            <person name="Sanchez-Garcia M."/>
            <person name="Sanchez-Ramirez S."/>
            <person name="Szollosi G.J."/>
            <person name="Szarkandi J.G."/>
            <person name="Papp V."/>
            <person name="Albert L."/>
            <person name="Andreopoulos W."/>
            <person name="Angelini C."/>
            <person name="Antonin V."/>
            <person name="Barry K.W."/>
            <person name="Bougher N.L."/>
            <person name="Buchanan P."/>
            <person name="Buyck B."/>
            <person name="Bense V."/>
            <person name="Catcheside P."/>
            <person name="Chovatia M."/>
            <person name="Cooper J."/>
            <person name="Damon W."/>
            <person name="Desjardin D."/>
            <person name="Finy P."/>
            <person name="Geml J."/>
            <person name="Haridas S."/>
            <person name="Hughes K."/>
            <person name="Justo A."/>
            <person name="Karasinski D."/>
            <person name="Kautmanova I."/>
            <person name="Kiss B."/>
            <person name="Kocsube S."/>
            <person name="Kotiranta H."/>
            <person name="LaButti K.M."/>
            <person name="Lechner B.E."/>
            <person name="Liimatainen K."/>
            <person name="Lipzen A."/>
            <person name="Lukacs Z."/>
            <person name="Mihaltcheva S."/>
            <person name="Morgado L.N."/>
            <person name="Niskanen T."/>
            <person name="Noordeloos M.E."/>
            <person name="Ohm R.A."/>
            <person name="Ortiz-Santana B."/>
            <person name="Ovrebo C."/>
            <person name="Racz N."/>
            <person name="Riley R."/>
            <person name="Savchenko A."/>
            <person name="Shiryaev A."/>
            <person name="Soop K."/>
            <person name="Spirin V."/>
            <person name="Szebenyi C."/>
            <person name="Tomsovsky M."/>
            <person name="Tulloss R.E."/>
            <person name="Uehling J."/>
            <person name="Grigoriev I.V."/>
            <person name="Vagvolgyi C."/>
            <person name="Papp T."/>
            <person name="Martin F.M."/>
            <person name="Miettinen O."/>
            <person name="Hibbett D.S."/>
            <person name="Nagy L.G."/>
        </authorList>
    </citation>
    <scope>NUCLEOTIDE SEQUENCE [LARGE SCALE GENOMIC DNA]</scope>
    <source>
        <strain evidence="4 5">CBS 962.96</strain>
    </source>
</reference>
<dbReference type="AlphaFoldDB" id="A0A4S8LLM0"/>
<feature type="region of interest" description="Disordered" evidence="2">
    <location>
        <begin position="414"/>
        <end position="470"/>
    </location>
</feature>
<feature type="compositionally biased region" description="Basic and acidic residues" evidence="2">
    <location>
        <begin position="364"/>
        <end position="374"/>
    </location>
</feature>
<evidence type="ECO:0000313" key="5">
    <source>
        <dbReference type="Proteomes" id="UP000297245"/>
    </source>
</evidence>
<gene>
    <name evidence="4" type="ORF">K435DRAFT_821264</name>
</gene>
<keyword evidence="1" id="KW-0175">Coiled coil</keyword>
<dbReference type="InterPro" id="IPR045358">
    <property type="entry name" value="Ty3_capsid"/>
</dbReference>
<evidence type="ECO:0000256" key="1">
    <source>
        <dbReference type="SAM" id="Coils"/>
    </source>
</evidence>
<dbReference type="Proteomes" id="UP000297245">
    <property type="component" value="Unassembled WGS sequence"/>
</dbReference>
<protein>
    <recommendedName>
        <fullName evidence="3">Ty3 transposon capsid-like protein domain-containing protein</fullName>
    </recommendedName>
</protein>
<organism evidence="4 5">
    <name type="scientific">Dendrothele bispora (strain CBS 962.96)</name>
    <dbReference type="NCBI Taxonomy" id="1314807"/>
    <lineage>
        <taxon>Eukaryota</taxon>
        <taxon>Fungi</taxon>
        <taxon>Dikarya</taxon>
        <taxon>Basidiomycota</taxon>
        <taxon>Agaricomycotina</taxon>
        <taxon>Agaricomycetes</taxon>
        <taxon>Agaricomycetidae</taxon>
        <taxon>Agaricales</taxon>
        <taxon>Agaricales incertae sedis</taxon>
        <taxon>Dendrothele</taxon>
    </lineage>
</organism>
<keyword evidence="5" id="KW-1185">Reference proteome</keyword>
<name>A0A4S8LLM0_DENBC</name>
<evidence type="ECO:0000256" key="2">
    <source>
        <dbReference type="SAM" id="MobiDB-lite"/>
    </source>
</evidence>
<evidence type="ECO:0000259" key="3">
    <source>
        <dbReference type="Pfam" id="PF19259"/>
    </source>
</evidence>
<dbReference type="Pfam" id="PF19259">
    <property type="entry name" value="Ty3_capsid"/>
    <property type="match status" value="1"/>
</dbReference>
<accession>A0A4S8LLM0</accession>
<sequence length="470" mass="52425">MSTPYVPYVADIQLDDINNWDEQPWGFSTPEQRGQLRILLRNAHEVTIATAKNYVDSHIDEFSTWMNEALDTAFKSNSQLQQQIATLEKLVDSQRELLQSYKAQLDKIPADAGSGHKASKIPDPPTFSGSDNKMTLEDWLNQVALYCTHNGIATDHQRIVTALARLRSPATTYMKSYYDKVRLGQDLGSWLNFVKELNQIYGKRDDKEGAKDEITALWSNKGLASKDFIKYAEQYRTLARILDYQDGLHIDKLRDVIPQELRNSLVMYEVSDTMPTNWEDYLELLLKAYKALHPEKAKSVIFGNGKKGNNSDPNAMEIDEAKKEKNKGKNTQANSQETNKKRYCQICAGKGYKAKSTTHNTNDCWDKPGNEGKKPAFKNSTSNTSLTSGQGNKGGSATQSGKKSFKARLLELLNEDDDGDSPTPPSTTVNVNTASIEEVVDPEPSAKGATAQTSSDTLGIWKQSTDRGSC</sequence>
<dbReference type="OrthoDB" id="3045710at2759"/>
<feature type="domain" description="Ty3 transposon capsid-like protein" evidence="3">
    <location>
        <begin position="123"/>
        <end position="237"/>
    </location>
</feature>
<proteinExistence type="predicted"/>
<feature type="compositionally biased region" description="Polar residues" evidence="2">
    <location>
        <begin position="378"/>
        <end position="402"/>
    </location>
</feature>